<reference evidence="3" key="1">
    <citation type="submission" date="2024-06" db="EMBL/GenBank/DDBJ databases">
        <title>Sequencing and assembly of the genome of Dyadobacter sp. strain 676, a symbiont of Cyamopsis tetragonoloba.</title>
        <authorList>
            <person name="Guro P."/>
            <person name="Sazanova A."/>
            <person name="Kuznetsova I."/>
            <person name="Belimov A."/>
            <person name="Safronova V."/>
        </authorList>
    </citation>
    <scope>NUCLEOTIDE SEQUENCE</scope>
    <source>
        <strain evidence="3">676</strain>
    </source>
</reference>
<sequence length="343" mass="37730">MYKTLACLGLLFFGGSPSVAQDGPVSPSAMREDFQFIRRQLFQAHANPFSRLSRERYEAYLDSLEAGLTAPLPVADFREKATLALLPLGDEHAAVSSGKAAAGHKAPAWADSVATNISYRRQGNTGYIFARSFATRGNADLAVYQRCIDSIFAMVWRDGIMRLAIDVSSNDGGASAVGNMLISHFHPKPYRTYSMNWKRSDEYLARLTSWGFTDETYRKAAPGEILRYPSRTVTPEKTSGPFKGKVIVIIGPGTFSSAIIFATLVQDNKMALLAGESPANGHPTHFGEMYSVVLPNTRLELRFGVKEWIRPAGRGTVNKLVPDIAFKLPADGDYATILKRLPW</sequence>
<feature type="domain" description="Tail specific protease" evidence="2">
    <location>
        <begin position="125"/>
        <end position="325"/>
    </location>
</feature>
<dbReference type="EMBL" id="CP159289">
    <property type="protein sequence ID" value="XCH23668.1"/>
    <property type="molecule type" value="Genomic_DNA"/>
</dbReference>
<dbReference type="Gene3D" id="3.90.226.10">
    <property type="entry name" value="2-enoyl-CoA Hydratase, Chain A, domain 1"/>
    <property type="match status" value="1"/>
</dbReference>
<dbReference type="RefSeq" id="WP_353718992.1">
    <property type="nucleotide sequence ID" value="NZ_CP159289.1"/>
</dbReference>
<evidence type="ECO:0000259" key="2">
    <source>
        <dbReference type="Pfam" id="PF03572"/>
    </source>
</evidence>
<gene>
    <name evidence="3" type="ORF">ABV298_25695</name>
</gene>
<evidence type="ECO:0000256" key="1">
    <source>
        <dbReference type="SAM" id="SignalP"/>
    </source>
</evidence>
<keyword evidence="1" id="KW-0732">Signal</keyword>
<dbReference type="GO" id="GO:0008236">
    <property type="term" value="F:serine-type peptidase activity"/>
    <property type="evidence" value="ECO:0007669"/>
    <property type="project" value="InterPro"/>
</dbReference>
<name>A0AAU8FIY3_9BACT</name>
<proteinExistence type="predicted"/>
<dbReference type="InterPro" id="IPR029045">
    <property type="entry name" value="ClpP/crotonase-like_dom_sf"/>
</dbReference>
<protein>
    <submittedName>
        <fullName evidence="3">S41 family peptidase</fullName>
    </submittedName>
</protein>
<accession>A0AAU8FIY3</accession>
<dbReference type="AlphaFoldDB" id="A0AAU8FIY3"/>
<evidence type="ECO:0000313" key="3">
    <source>
        <dbReference type="EMBL" id="XCH23668.1"/>
    </source>
</evidence>
<organism evidence="3">
    <name type="scientific">Dyadobacter sp. 676</name>
    <dbReference type="NCBI Taxonomy" id="3088362"/>
    <lineage>
        <taxon>Bacteria</taxon>
        <taxon>Pseudomonadati</taxon>
        <taxon>Bacteroidota</taxon>
        <taxon>Cytophagia</taxon>
        <taxon>Cytophagales</taxon>
        <taxon>Spirosomataceae</taxon>
        <taxon>Dyadobacter</taxon>
    </lineage>
</organism>
<dbReference type="GO" id="GO:0006508">
    <property type="term" value="P:proteolysis"/>
    <property type="evidence" value="ECO:0007669"/>
    <property type="project" value="InterPro"/>
</dbReference>
<dbReference type="Pfam" id="PF03572">
    <property type="entry name" value="Peptidase_S41"/>
    <property type="match status" value="1"/>
</dbReference>
<dbReference type="InterPro" id="IPR005151">
    <property type="entry name" value="Tail-specific_protease"/>
</dbReference>
<feature type="signal peptide" evidence="1">
    <location>
        <begin position="1"/>
        <end position="20"/>
    </location>
</feature>
<feature type="chain" id="PRO_5043650155" evidence="1">
    <location>
        <begin position="21"/>
        <end position="343"/>
    </location>
</feature>
<dbReference type="SUPFAM" id="SSF52096">
    <property type="entry name" value="ClpP/crotonase"/>
    <property type="match status" value="1"/>
</dbReference>